<evidence type="ECO:0000256" key="1">
    <source>
        <dbReference type="ARBA" id="ARBA00023015"/>
    </source>
</evidence>
<dbReference type="RefSeq" id="WP_018385655.1">
    <property type="nucleotide sequence ID" value="NZ_LLZU01000010.1"/>
</dbReference>
<dbReference type="AlphaFoldDB" id="A0A0T6LV60"/>
<proteinExistence type="predicted"/>
<feature type="region of interest" description="Disordered" evidence="5">
    <location>
        <begin position="1"/>
        <end position="31"/>
    </location>
</feature>
<dbReference type="Gene3D" id="1.10.357.10">
    <property type="entry name" value="Tetracycline Repressor, domain 2"/>
    <property type="match status" value="1"/>
</dbReference>
<dbReference type="GO" id="GO:0000976">
    <property type="term" value="F:transcription cis-regulatory region binding"/>
    <property type="evidence" value="ECO:0007669"/>
    <property type="project" value="TreeGrafter"/>
</dbReference>
<keyword evidence="3" id="KW-0804">Transcription</keyword>
<sequence length="286" mass="30523">MATEYSSGGDPRRSMELLWRTREQPRRGPRPRLTVDRIVAAAIGIADGEGIAAVSMRRVAERLGVTAMSLYTYVPSKAELIDVMLDGVYAGMTRAAPASDHWRARLAAVADDNRALYARHPWLAAVAAVSRPPLGPGVIAKYEYELRAFDGTGLDDVQRDAALTFLLGFVETCARAAGAARASRQQTEMTDQEWWEAVTPYLERVFDPERYPTAARVGAAAGAAQGAAYDPDRAYTFGLARVLDGLAVLIEAPTTRAPTAGSEPRANPAGPAADGPSGPGPTGARR</sequence>
<dbReference type="InterPro" id="IPR001647">
    <property type="entry name" value="HTH_TetR"/>
</dbReference>
<protein>
    <submittedName>
        <fullName evidence="7">TetR family transcriptional regulator</fullName>
    </submittedName>
</protein>
<evidence type="ECO:0000256" key="5">
    <source>
        <dbReference type="SAM" id="MobiDB-lite"/>
    </source>
</evidence>
<dbReference type="PANTHER" id="PTHR30055:SF151">
    <property type="entry name" value="TRANSCRIPTIONAL REGULATORY PROTEIN"/>
    <property type="match status" value="1"/>
</dbReference>
<evidence type="ECO:0000259" key="6">
    <source>
        <dbReference type="PROSITE" id="PS50977"/>
    </source>
</evidence>
<organism evidence="7 8">
    <name type="scientific">Wenjunlia vitaminophila</name>
    <name type="common">Streptomyces vitaminophilus</name>
    <dbReference type="NCBI Taxonomy" id="76728"/>
    <lineage>
        <taxon>Bacteria</taxon>
        <taxon>Bacillati</taxon>
        <taxon>Actinomycetota</taxon>
        <taxon>Actinomycetes</taxon>
        <taxon>Kitasatosporales</taxon>
        <taxon>Streptomycetaceae</taxon>
        <taxon>Wenjunlia</taxon>
    </lineage>
</organism>
<feature type="region of interest" description="Disordered" evidence="5">
    <location>
        <begin position="254"/>
        <end position="286"/>
    </location>
</feature>
<dbReference type="SUPFAM" id="SSF48498">
    <property type="entry name" value="Tetracyclin repressor-like, C-terminal domain"/>
    <property type="match status" value="1"/>
</dbReference>
<dbReference type="SUPFAM" id="SSF46689">
    <property type="entry name" value="Homeodomain-like"/>
    <property type="match status" value="1"/>
</dbReference>
<dbReference type="PANTHER" id="PTHR30055">
    <property type="entry name" value="HTH-TYPE TRANSCRIPTIONAL REGULATOR RUTR"/>
    <property type="match status" value="1"/>
</dbReference>
<evidence type="ECO:0000256" key="4">
    <source>
        <dbReference type="PROSITE-ProRule" id="PRU00335"/>
    </source>
</evidence>
<reference evidence="7 8" key="1">
    <citation type="submission" date="2015-10" db="EMBL/GenBank/DDBJ databases">
        <title>Draft genome sequence of pyrrolomycin-producing Streptomyces vitaminophilus.</title>
        <authorList>
            <person name="Graham D.E."/>
            <person name="Mahan K.M."/>
            <person name="Klingeman D.M."/>
            <person name="Hettich R.L."/>
            <person name="Parry R.J."/>
        </authorList>
    </citation>
    <scope>NUCLEOTIDE SEQUENCE [LARGE SCALE GENOMIC DNA]</scope>
    <source>
        <strain evidence="7 8">ATCC 31673</strain>
    </source>
</reference>
<evidence type="ECO:0000256" key="3">
    <source>
        <dbReference type="ARBA" id="ARBA00023163"/>
    </source>
</evidence>
<comment type="caution">
    <text evidence="7">The sequence shown here is derived from an EMBL/GenBank/DDBJ whole genome shotgun (WGS) entry which is preliminary data.</text>
</comment>
<feature type="compositionally biased region" description="Low complexity" evidence="5">
    <location>
        <begin position="266"/>
        <end position="276"/>
    </location>
</feature>
<keyword evidence="1" id="KW-0805">Transcription regulation</keyword>
<evidence type="ECO:0000313" key="8">
    <source>
        <dbReference type="Proteomes" id="UP000050867"/>
    </source>
</evidence>
<dbReference type="GO" id="GO:0003700">
    <property type="term" value="F:DNA-binding transcription factor activity"/>
    <property type="evidence" value="ECO:0007669"/>
    <property type="project" value="TreeGrafter"/>
</dbReference>
<keyword evidence="8" id="KW-1185">Reference proteome</keyword>
<dbReference type="InterPro" id="IPR009057">
    <property type="entry name" value="Homeodomain-like_sf"/>
</dbReference>
<name>A0A0T6LV60_WENVI</name>
<dbReference type="eggNOG" id="COG1309">
    <property type="taxonomic scope" value="Bacteria"/>
</dbReference>
<keyword evidence="2 4" id="KW-0238">DNA-binding</keyword>
<feature type="compositionally biased region" description="Basic and acidic residues" evidence="5">
    <location>
        <begin position="10"/>
        <end position="26"/>
    </location>
</feature>
<evidence type="ECO:0000256" key="2">
    <source>
        <dbReference type="ARBA" id="ARBA00023125"/>
    </source>
</evidence>
<accession>A0A0T6LV60</accession>
<evidence type="ECO:0000313" key="7">
    <source>
        <dbReference type="EMBL" id="KRV49730.1"/>
    </source>
</evidence>
<dbReference type="InterPro" id="IPR004111">
    <property type="entry name" value="Repressor_TetR_C"/>
</dbReference>
<feature type="domain" description="HTH tetR-type" evidence="6">
    <location>
        <begin position="32"/>
        <end position="92"/>
    </location>
</feature>
<dbReference type="GO" id="GO:0045892">
    <property type="term" value="P:negative regulation of DNA-templated transcription"/>
    <property type="evidence" value="ECO:0007669"/>
    <property type="project" value="InterPro"/>
</dbReference>
<dbReference type="Gene3D" id="1.10.10.60">
    <property type="entry name" value="Homeodomain-like"/>
    <property type="match status" value="1"/>
</dbReference>
<dbReference type="PROSITE" id="PS50977">
    <property type="entry name" value="HTH_TETR_2"/>
    <property type="match status" value="1"/>
</dbReference>
<dbReference type="Pfam" id="PF02909">
    <property type="entry name" value="TetR_C_1"/>
    <property type="match status" value="1"/>
</dbReference>
<dbReference type="STRING" id="76728.AQ490_18680"/>
<feature type="DNA-binding region" description="H-T-H motif" evidence="4">
    <location>
        <begin position="55"/>
        <end position="74"/>
    </location>
</feature>
<gene>
    <name evidence="7" type="ORF">AQ490_18680</name>
</gene>
<dbReference type="InterPro" id="IPR036271">
    <property type="entry name" value="Tet_transcr_reg_TetR-rel_C_sf"/>
</dbReference>
<dbReference type="InterPro" id="IPR050109">
    <property type="entry name" value="HTH-type_TetR-like_transc_reg"/>
</dbReference>
<dbReference type="EMBL" id="LLZU01000010">
    <property type="protein sequence ID" value="KRV49730.1"/>
    <property type="molecule type" value="Genomic_DNA"/>
</dbReference>
<dbReference type="Proteomes" id="UP000050867">
    <property type="component" value="Unassembled WGS sequence"/>
</dbReference>
<dbReference type="Pfam" id="PF00440">
    <property type="entry name" value="TetR_N"/>
    <property type="match status" value="1"/>
</dbReference>